<protein>
    <recommendedName>
        <fullName evidence="3">SPOR domain-containing protein</fullName>
    </recommendedName>
</protein>
<evidence type="ECO:0000256" key="1">
    <source>
        <dbReference type="SAM" id="Phobius"/>
    </source>
</evidence>
<feature type="non-terminal residue" evidence="2">
    <location>
        <position position="1"/>
    </location>
</feature>
<evidence type="ECO:0008006" key="3">
    <source>
        <dbReference type="Google" id="ProtNLM"/>
    </source>
</evidence>
<dbReference type="EMBL" id="AJWY01014061">
    <property type="protein sequence ID" value="EKC44840.1"/>
    <property type="molecule type" value="Genomic_DNA"/>
</dbReference>
<gene>
    <name evidence="2" type="ORF">LEA_20459</name>
</gene>
<keyword evidence="1" id="KW-0812">Transmembrane</keyword>
<proteinExistence type="predicted"/>
<feature type="transmembrane region" description="Helical" evidence="1">
    <location>
        <begin position="20"/>
        <end position="40"/>
    </location>
</feature>
<keyword evidence="1" id="KW-1133">Transmembrane helix</keyword>
<name>K1RTJ7_9ZZZZ</name>
<evidence type="ECO:0000313" key="2">
    <source>
        <dbReference type="EMBL" id="EKC44840.1"/>
    </source>
</evidence>
<sequence length="170" mass="18612">PGGVSVRIVYPGSSDWFKKIVTMYRIIVSLLFVFGLYGGVSAQSLASFKERLSQPAGSAAVTVVEHGDAAGVVSRESQSNDRIRFKGYRIGIFFDNGAEARANALAAKQTFETAFPDIPVYLVYENPYFKVSAGNCVTSEEAIVLLGKIRSQFPEAYLMREDLTVADLIR</sequence>
<comment type="caution">
    <text evidence="2">The sequence shown here is derived from an EMBL/GenBank/DDBJ whole genome shotgun (WGS) entry which is preliminary data.</text>
</comment>
<accession>K1RTJ7</accession>
<organism evidence="2">
    <name type="scientific">human gut metagenome</name>
    <dbReference type="NCBI Taxonomy" id="408170"/>
    <lineage>
        <taxon>unclassified sequences</taxon>
        <taxon>metagenomes</taxon>
        <taxon>organismal metagenomes</taxon>
    </lineage>
</organism>
<dbReference type="AlphaFoldDB" id="K1RTJ7"/>
<keyword evidence="1" id="KW-0472">Membrane</keyword>
<reference evidence="2" key="1">
    <citation type="journal article" date="2013" name="Environ. Microbiol.">
        <title>Microbiota from the distal guts of lean and obese adolescents exhibit partial functional redundancy besides clear differences in community structure.</title>
        <authorList>
            <person name="Ferrer M."/>
            <person name="Ruiz A."/>
            <person name="Lanza F."/>
            <person name="Haange S.B."/>
            <person name="Oberbach A."/>
            <person name="Till H."/>
            <person name="Bargiela R."/>
            <person name="Campoy C."/>
            <person name="Segura M.T."/>
            <person name="Richter M."/>
            <person name="von Bergen M."/>
            <person name="Seifert J."/>
            <person name="Suarez A."/>
        </authorList>
    </citation>
    <scope>NUCLEOTIDE SEQUENCE</scope>
</reference>